<keyword evidence="3" id="KW-0804">Transcription</keyword>
<feature type="domain" description="HTH luxR-type" evidence="4">
    <location>
        <begin position="165"/>
        <end position="230"/>
    </location>
</feature>
<organism evidence="5 6">
    <name type="scientific">Ensifer adhaerens</name>
    <name type="common">Sinorhizobium morelense</name>
    <dbReference type="NCBI Taxonomy" id="106592"/>
    <lineage>
        <taxon>Bacteria</taxon>
        <taxon>Pseudomonadati</taxon>
        <taxon>Pseudomonadota</taxon>
        <taxon>Alphaproteobacteria</taxon>
        <taxon>Hyphomicrobiales</taxon>
        <taxon>Rhizobiaceae</taxon>
        <taxon>Sinorhizobium/Ensifer group</taxon>
        <taxon>Ensifer</taxon>
    </lineage>
</organism>
<evidence type="ECO:0000256" key="2">
    <source>
        <dbReference type="ARBA" id="ARBA00023125"/>
    </source>
</evidence>
<dbReference type="Pfam" id="PF03472">
    <property type="entry name" value="Autoind_bind"/>
    <property type="match status" value="1"/>
</dbReference>
<dbReference type="PANTHER" id="PTHR44688">
    <property type="entry name" value="DNA-BINDING TRANSCRIPTIONAL ACTIVATOR DEVR_DOSR"/>
    <property type="match status" value="1"/>
</dbReference>
<dbReference type="GO" id="GO:0006355">
    <property type="term" value="P:regulation of DNA-templated transcription"/>
    <property type="evidence" value="ECO:0007669"/>
    <property type="project" value="InterPro"/>
</dbReference>
<evidence type="ECO:0000259" key="4">
    <source>
        <dbReference type="PROSITE" id="PS50043"/>
    </source>
</evidence>
<dbReference type="InterPro" id="IPR036693">
    <property type="entry name" value="TF_LuxR_autoind-bd_dom_sf"/>
</dbReference>
<proteinExistence type="predicted"/>
<protein>
    <submittedName>
        <fullName evidence="5">LuxR family transcriptional regulator</fullName>
    </submittedName>
</protein>
<dbReference type="GO" id="GO:0003677">
    <property type="term" value="F:DNA binding"/>
    <property type="evidence" value="ECO:0007669"/>
    <property type="project" value="UniProtKB-KW"/>
</dbReference>
<geneLocation type="plasmid" evidence="5 6">
    <name>pB</name>
</geneLocation>
<dbReference type="SUPFAM" id="SSF75516">
    <property type="entry name" value="Pheromone-binding domain of LuxR-like quorum-sensing transcription factors"/>
    <property type="match status" value="1"/>
</dbReference>
<dbReference type="SUPFAM" id="SSF46894">
    <property type="entry name" value="C-terminal effector domain of the bipartite response regulators"/>
    <property type="match status" value="1"/>
</dbReference>
<dbReference type="Pfam" id="PF00196">
    <property type="entry name" value="GerE"/>
    <property type="match status" value="1"/>
</dbReference>
<dbReference type="InterPro" id="IPR005143">
    <property type="entry name" value="TF_LuxR_autoind-bd_dom"/>
</dbReference>
<dbReference type="AlphaFoldDB" id="A0A9Q8YGA4"/>
<dbReference type="EMBL" id="CP098809">
    <property type="protein sequence ID" value="USJ27605.1"/>
    <property type="molecule type" value="Genomic_DNA"/>
</dbReference>
<sequence>MNSALDQLIDASNVAMNEEDIREALCAFTKRCAFDWFAYVDMTFPFGAAFTNFPEAWQDEYSACGYLQIDPVMAQAQRLMRPFAWLNAPTPGADRNVRQFWDGARRHGIGGGVSIPIRCPFGNFAALTFAARDWPHIKSPLDEFKAIAAVAFVHARIVACRPTTLKAPDVNLSAREVECLAWASLGKSMAMTAELVGMRPGTVKFHLDRARMKLGAYNLTNAVYQATRQRLI</sequence>
<dbReference type="PROSITE" id="PS50043">
    <property type="entry name" value="HTH_LUXR_2"/>
    <property type="match status" value="1"/>
</dbReference>
<name>A0A9Q8YGA4_ENSAD</name>
<dbReference type="SMART" id="SM00421">
    <property type="entry name" value="HTH_LUXR"/>
    <property type="match status" value="1"/>
</dbReference>
<dbReference type="Gene3D" id="1.10.10.10">
    <property type="entry name" value="Winged helix-like DNA-binding domain superfamily/Winged helix DNA-binding domain"/>
    <property type="match status" value="1"/>
</dbReference>
<keyword evidence="1" id="KW-0805">Transcription regulation</keyword>
<dbReference type="PANTHER" id="PTHR44688:SF16">
    <property type="entry name" value="DNA-BINDING TRANSCRIPTIONAL ACTIVATOR DEVR_DOSR"/>
    <property type="match status" value="1"/>
</dbReference>
<dbReference type="RefSeq" id="WP_089045403.1">
    <property type="nucleotide sequence ID" value="NZ_CP030264.1"/>
</dbReference>
<gene>
    <name evidence="5" type="ORF">NE863_34905</name>
</gene>
<dbReference type="InterPro" id="IPR016032">
    <property type="entry name" value="Sig_transdc_resp-reg_C-effctor"/>
</dbReference>
<dbReference type="InterPro" id="IPR036388">
    <property type="entry name" value="WH-like_DNA-bd_sf"/>
</dbReference>
<evidence type="ECO:0000256" key="1">
    <source>
        <dbReference type="ARBA" id="ARBA00023015"/>
    </source>
</evidence>
<evidence type="ECO:0000256" key="3">
    <source>
        <dbReference type="ARBA" id="ARBA00023163"/>
    </source>
</evidence>
<evidence type="ECO:0000313" key="5">
    <source>
        <dbReference type="EMBL" id="USJ27605.1"/>
    </source>
</evidence>
<evidence type="ECO:0000313" key="6">
    <source>
        <dbReference type="Proteomes" id="UP001055460"/>
    </source>
</evidence>
<reference evidence="5" key="1">
    <citation type="submission" date="2022-06" db="EMBL/GenBank/DDBJ databases">
        <title>Physiological and biochemical characterization and genomic elucidation of a strain of the genus Ensifer adhaerens M8 that combines arsenic oxidation and chromium reduction.</title>
        <authorList>
            <person name="Li X."/>
            <person name="Yu c."/>
        </authorList>
    </citation>
    <scope>NUCLEOTIDE SEQUENCE</scope>
    <source>
        <strain evidence="5">M8</strain>
        <plasmid evidence="5">pB</plasmid>
    </source>
</reference>
<dbReference type="InterPro" id="IPR000792">
    <property type="entry name" value="Tscrpt_reg_LuxR_C"/>
</dbReference>
<keyword evidence="5" id="KW-0614">Plasmid</keyword>
<dbReference type="CDD" id="cd06170">
    <property type="entry name" value="LuxR_C_like"/>
    <property type="match status" value="1"/>
</dbReference>
<dbReference type="Proteomes" id="UP001055460">
    <property type="component" value="Plasmid pB"/>
</dbReference>
<accession>A0A9Q8YGA4</accession>
<dbReference type="Gene3D" id="3.30.450.80">
    <property type="entry name" value="Transcription factor LuxR-like, autoinducer-binding domain"/>
    <property type="match status" value="1"/>
</dbReference>
<keyword evidence="2" id="KW-0238">DNA-binding</keyword>